<gene>
    <name evidence="2" type="ORF">ESZ91_05500</name>
</gene>
<dbReference type="OrthoDB" id="9810528at2"/>
<dbReference type="Pfam" id="PF00882">
    <property type="entry name" value="Zn_dep_PLPC"/>
    <property type="match status" value="1"/>
</dbReference>
<evidence type="ECO:0000313" key="3">
    <source>
        <dbReference type="Proteomes" id="UP000291269"/>
    </source>
</evidence>
<name>A0A4Q2KEB3_9FIRM</name>
<keyword evidence="3" id="KW-1185">Reference proteome</keyword>
<feature type="domain" description="Phospholipase C/D" evidence="1">
    <location>
        <begin position="17"/>
        <end position="153"/>
    </location>
</feature>
<proteinExistence type="predicted"/>
<sequence length="309" mass="36336">MLRKFPQGRDTMPSLYTHQILAEKVMELLPERTRRYVTREGEYFLGAQGGDVFYLYKMREGQKNLGKYLHRKNVYMVFCNFLEAARSGDGCVTSYIAGYITHYAGDIVFHPYVYSLLNRLEFEDTGNWKGNRHALIESDMDSYFVRKYKDLTPHEYKYPLSYSDISCESLFRLMEDSTGERTKRNVRMHAFKTAVKRFIRYNRWLHDGTGGKKKFVYGTEKLFHIPHTLSSLIHRADYDESYFNLERAPWRYPNDDSLVFTDGVDELFDRAVSESVRLITRFFDCLENGTPLEYNDFSKHFLTGLVIGG</sequence>
<reference evidence="2 3" key="1">
    <citation type="journal article" date="2019" name="Gut">
        <title>Antibiotics-induced monodominance of a novel gut bacterial order.</title>
        <authorList>
            <person name="Hildebrand F."/>
            <person name="Moitinho-Silva L."/>
            <person name="Blasche S."/>
            <person name="Jahn M.T."/>
            <person name="Gossmann T.I."/>
            <person name="Heuerta-Cepas J."/>
            <person name="Hercog R."/>
            <person name="Luetge M."/>
            <person name="Bahram M."/>
            <person name="Pryszlak A."/>
            <person name="Alves R.J."/>
            <person name="Waszak S.M."/>
            <person name="Zhu A."/>
            <person name="Ye L."/>
            <person name="Costea P.I."/>
            <person name="Aalvink S."/>
            <person name="Belzer C."/>
            <person name="Forslund S.K."/>
            <person name="Sunagawa S."/>
            <person name="Hentschel U."/>
            <person name="Merten C."/>
            <person name="Patil K.R."/>
            <person name="Benes V."/>
            <person name="Bork P."/>
        </authorList>
    </citation>
    <scope>NUCLEOTIDE SEQUENCE [LARGE SCALE GENOMIC DNA]</scope>
    <source>
        <strain evidence="2 3">HDS1380</strain>
    </source>
</reference>
<protein>
    <recommendedName>
        <fullName evidence="1">Phospholipase C/D domain-containing protein</fullName>
    </recommendedName>
</protein>
<dbReference type="EMBL" id="SDOZ01000002">
    <property type="protein sequence ID" value="RXZ61842.1"/>
    <property type="molecule type" value="Genomic_DNA"/>
</dbReference>
<comment type="caution">
    <text evidence="2">The sequence shown here is derived from an EMBL/GenBank/DDBJ whole genome shotgun (WGS) entry which is preliminary data.</text>
</comment>
<evidence type="ECO:0000259" key="1">
    <source>
        <dbReference type="Pfam" id="PF00882"/>
    </source>
</evidence>
<dbReference type="Proteomes" id="UP000291269">
    <property type="component" value="Unassembled WGS sequence"/>
</dbReference>
<evidence type="ECO:0000313" key="2">
    <source>
        <dbReference type="EMBL" id="RXZ61842.1"/>
    </source>
</evidence>
<dbReference type="InterPro" id="IPR029002">
    <property type="entry name" value="PLPC/GPLD1"/>
</dbReference>
<dbReference type="AlphaFoldDB" id="A0A4Q2KEB3"/>
<organism evidence="2 3">
    <name type="scientific">Candidatus Borkfalkia ceftriaxoniphila</name>
    <dbReference type="NCBI Taxonomy" id="2508949"/>
    <lineage>
        <taxon>Bacteria</taxon>
        <taxon>Bacillati</taxon>
        <taxon>Bacillota</taxon>
        <taxon>Clostridia</taxon>
        <taxon>Christensenellales</taxon>
        <taxon>Christensenellaceae</taxon>
        <taxon>Candidatus Borkfalkia</taxon>
    </lineage>
</organism>
<accession>A0A4Q2KEB3</accession>